<dbReference type="EMBL" id="LR031576">
    <property type="protein sequence ID" value="VDD10204.1"/>
    <property type="molecule type" value="Genomic_DNA"/>
</dbReference>
<evidence type="ECO:0000313" key="2">
    <source>
        <dbReference type="EMBL" id="VDD10204.1"/>
    </source>
</evidence>
<dbReference type="Gene3D" id="2.40.50.140">
    <property type="entry name" value="Nucleic acid-binding proteins"/>
    <property type="match status" value="1"/>
</dbReference>
<dbReference type="Gramene" id="A04p01290.2_BraZ1">
    <property type="protein sequence ID" value="A04p01290.2_BraZ1.CDS"/>
    <property type="gene ID" value="A04g01290.2_BraZ1"/>
</dbReference>
<name>A0A3P6CAZ1_BRACM</name>
<protein>
    <recommendedName>
        <fullName evidence="3">DUF223 domain-containing protein</fullName>
    </recommendedName>
</protein>
<sequence>MEKGRKITATCKMTYIEKRLLPTVLSKPLDEIFLVGEYIILLTFNFILERCARTCFGLSIQFTGGKERKKLEFTLRDINDVRLPCCLWCNLAELLYSSFKEEDGMVDNFKSLTHLTLLKYSGDTSLTMIQGNEVMPMENNNQLEFSVISD</sequence>
<dbReference type="AlphaFoldDB" id="A0A3P6CAZ1"/>
<gene>
    <name evidence="2" type="ORF">BRAA04T15842Z</name>
    <name evidence="1" type="ORF">BRAPAZ1V2_A04P01290.2</name>
</gene>
<proteinExistence type="predicted"/>
<dbReference type="EMBL" id="LS974620">
    <property type="protein sequence ID" value="CAG7905228.1"/>
    <property type="molecule type" value="Genomic_DNA"/>
</dbReference>
<organism evidence="2">
    <name type="scientific">Brassica campestris</name>
    <name type="common">Field mustard</name>
    <dbReference type="NCBI Taxonomy" id="3711"/>
    <lineage>
        <taxon>Eukaryota</taxon>
        <taxon>Viridiplantae</taxon>
        <taxon>Streptophyta</taxon>
        <taxon>Embryophyta</taxon>
        <taxon>Tracheophyta</taxon>
        <taxon>Spermatophyta</taxon>
        <taxon>Magnoliopsida</taxon>
        <taxon>eudicotyledons</taxon>
        <taxon>Gunneridae</taxon>
        <taxon>Pentapetalae</taxon>
        <taxon>rosids</taxon>
        <taxon>malvids</taxon>
        <taxon>Brassicales</taxon>
        <taxon>Brassicaceae</taxon>
        <taxon>Brassiceae</taxon>
        <taxon>Brassica</taxon>
    </lineage>
</organism>
<accession>A0A3P6CAZ1</accession>
<evidence type="ECO:0008006" key="3">
    <source>
        <dbReference type="Google" id="ProtNLM"/>
    </source>
</evidence>
<dbReference type="InterPro" id="IPR012340">
    <property type="entry name" value="NA-bd_OB-fold"/>
</dbReference>
<reference evidence="2" key="1">
    <citation type="submission" date="2018-11" db="EMBL/GenBank/DDBJ databases">
        <authorList>
            <consortium name="Genoscope - CEA"/>
            <person name="William W."/>
        </authorList>
    </citation>
    <scope>NUCLEOTIDE SEQUENCE</scope>
</reference>
<evidence type="ECO:0000313" key="1">
    <source>
        <dbReference type="EMBL" id="CAG7905228.1"/>
    </source>
</evidence>
<dbReference type="Proteomes" id="UP000694005">
    <property type="component" value="Chromosome A04"/>
</dbReference>